<dbReference type="EnsemblPlants" id="LPERR05G20000.1">
    <property type="protein sequence ID" value="LPERR05G20000.1"/>
    <property type="gene ID" value="LPERR05G20000"/>
</dbReference>
<dbReference type="Gramene" id="LPERR05G20000.1">
    <property type="protein sequence ID" value="LPERR05G20000.1"/>
    <property type="gene ID" value="LPERR05G20000"/>
</dbReference>
<dbReference type="Proteomes" id="UP000032180">
    <property type="component" value="Chromosome 5"/>
</dbReference>
<proteinExistence type="predicted"/>
<accession>A0A0D9WJ61</accession>
<reference evidence="1" key="3">
    <citation type="submission" date="2015-04" db="UniProtKB">
        <authorList>
            <consortium name="EnsemblPlants"/>
        </authorList>
    </citation>
    <scope>IDENTIFICATION</scope>
</reference>
<dbReference type="AlphaFoldDB" id="A0A0D9WJ61"/>
<reference evidence="1 2" key="1">
    <citation type="submission" date="2012-08" db="EMBL/GenBank/DDBJ databases">
        <title>Oryza genome evolution.</title>
        <authorList>
            <person name="Wing R.A."/>
        </authorList>
    </citation>
    <scope>NUCLEOTIDE SEQUENCE</scope>
</reference>
<evidence type="ECO:0000313" key="1">
    <source>
        <dbReference type="EnsemblPlants" id="LPERR05G20000.1"/>
    </source>
</evidence>
<reference evidence="2" key="2">
    <citation type="submission" date="2013-12" db="EMBL/GenBank/DDBJ databases">
        <authorList>
            <person name="Yu Y."/>
            <person name="Lee S."/>
            <person name="de Baynast K."/>
            <person name="Wissotski M."/>
            <person name="Liu L."/>
            <person name="Talag J."/>
            <person name="Goicoechea J."/>
            <person name="Angelova A."/>
            <person name="Jetty R."/>
            <person name="Kudrna D."/>
            <person name="Golser W."/>
            <person name="Rivera L."/>
            <person name="Zhang J."/>
            <person name="Wing R."/>
        </authorList>
    </citation>
    <scope>NUCLEOTIDE SEQUENCE</scope>
</reference>
<keyword evidence="2" id="KW-1185">Reference proteome</keyword>
<protein>
    <submittedName>
        <fullName evidence="1">Uncharacterized protein</fullName>
    </submittedName>
</protein>
<name>A0A0D9WJ61_9ORYZ</name>
<organism evidence="1 2">
    <name type="scientific">Leersia perrieri</name>
    <dbReference type="NCBI Taxonomy" id="77586"/>
    <lineage>
        <taxon>Eukaryota</taxon>
        <taxon>Viridiplantae</taxon>
        <taxon>Streptophyta</taxon>
        <taxon>Embryophyta</taxon>
        <taxon>Tracheophyta</taxon>
        <taxon>Spermatophyta</taxon>
        <taxon>Magnoliopsida</taxon>
        <taxon>Liliopsida</taxon>
        <taxon>Poales</taxon>
        <taxon>Poaceae</taxon>
        <taxon>BOP clade</taxon>
        <taxon>Oryzoideae</taxon>
        <taxon>Oryzeae</taxon>
        <taxon>Oryzinae</taxon>
        <taxon>Leersia</taxon>
    </lineage>
</organism>
<sequence>MFFLKSGDYDDETVLARYLVVSREKLAPPGGQARPLDTGRQHLLMKSALQVFQKEDMPSEHVKEAELFENAVLQTTGGEHW</sequence>
<dbReference type="HOGENOM" id="CLU_2577325_0_0_1"/>
<evidence type="ECO:0000313" key="2">
    <source>
        <dbReference type="Proteomes" id="UP000032180"/>
    </source>
</evidence>